<keyword evidence="1" id="KW-0812">Transmembrane</keyword>
<organism evidence="2 3">
    <name type="scientific">Anisodus acutangulus</name>
    <dbReference type="NCBI Taxonomy" id="402998"/>
    <lineage>
        <taxon>Eukaryota</taxon>
        <taxon>Viridiplantae</taxon>
        <taxon>Streptophyta</taxon>
        <taxon>Embryophyta</taxon>
        <taxon>Tracheophyta</taxon>
        <taxon>Spermatophyta</taxon>
        <taxon>Magnoliopsida</taxon>
        <taxon>eudicotyledons</taxon>
        <taxon>Gunneridae</taxon>
        <taxon>Pentapetalae</taxon>
        <taxon>asterids</taxon>
        <taxon>lamiids</taxon>
        <taxon>Solanales</taxon>
        <taxon>Solanaceae</taxon>
        <taxon>Solanoideae</taxon>
        <taxon>Hyoscyameae</taxon>
        <taxon>Anisodus</taxon>
    </lineage>
</organism>
<dbReference type="EMBL" id="JAJAGQ010000017">
    <property type="protein sequence ID" value="KAJ8538369.1"/>
    <property type="molecule type" value="Genomic_DNA"/>
</dbReference>
<evidence type="ECO:0000313" key="2">
    <source>
        <dbReference type="EMBL" id="KAJ8538369.1"/>
    </source>
</evidence>
<evidence type="ECO:0000256" key="1">
    <source>
        <dbReference type="SAM" id="Phobius"/>
    </source>
</evidence>
<proteinExistence type="predicted"/>
<feature type="transmembrane region" description="Helical" evidence="1">
    <location>
        <begin position="91"/>
        <end position="112"/>
    </location>
</feature>
<keyword evidence="1" id="KW-0472">Membrane</keyword>
<evidence type="ECO:0000313" key="3">
    <source>
        <dbReference type="Proteomes" id="UP001152561"/>
    </source>
</evidence>
<dbReference type="Proteomes" id="UP001152561">
    <property type="component" value="Unassembled WGS sequence"/>
</dbReference>
<keyword evidence="3" id="KW-1185">Reference proteome</keyword>
<dbReference type="OrthoDB" id="1921102at2759"/>
<comment type="caution">
    <text evidence="2">The sequence shown here is derived from an EMBL/GenBank/DDBJ whole genome shotgun (WGS) entry which is preliminary data.</text>
</comment>
<protein>
    <submittedName>
        <fullName evidence="2">Uncharacterized protein</fullName>
    </submittedName>
</protein>
<feature type="transmembrane region" description="Helical" evidence="1">
    <location>
        <begin position="124"/>
        <end position="148"/>
    </location>
</feature>
<accession>A0A9Q1LKL8</accession>
<dbReference type="PANTHER" id="PTHR34658:SF2">
    <property type="entry name" value="OS01G0151800 PROTEIN"/>
    <property type="match status" value="1"/>
</dbReference>
<keyword evidence="1" id="KW-1133">Transmembrane helix</keyword>
<dbReference type="PANTHER" id="PTHR34658">
    <property type="entry name" value="OS01G0151800 PROTEIN"/>
    <property type="match status" value="1"/>
</dbReference>
<sequence length="153" mass="16872">MSFTFLNSILERLSLRLPLLFYAATWTTLLTIIVAVASFSPELAFVSAITPSSSFSQACHDRGSVRIPLDLPLEVFCFPTEVFKRSKMDLIVPPIFAATIVAVSAYVVKALGLWEVFRRSKMDLLVPPIFAATIVAVSAYAVKALALWEVDDE</sequence>
<reference evidence="3" key="1">
    <citation type="journal article" date="2023" name="Proc. Natl. Acad. Sci. U.S.A.">
        <title>Genomic and structural basis for evolution of tropane alkaloid biosynthesis.</title>
        <authorList>
            <person name="Wanga Y.-J."/>
            <person name="Taina T."/>
            <person name="Yua J.-Y."/>
            <person name="Lia J."/>
            <person name="Xua B."/>
            <person name="Chenc J."/>
            <person name="D'Auriad J.C."/>
            <person name="Huanga J.-P."/>
            <person name="Huanga S.-X."/>
        </authorList>
    </citation>
    <scope>NUCLEOTIDE SEQUENCE [LARGE SCALE GENOMIC DNA]</scope>
    <source>
        <strain evidence="3">cv. KIB-2019</strain>
    </source>
</reference>
<name>A0A9Q1LKL8_9SOLA</name>
<dbReference type="AlphaFoldDB" id="A0A9Q1LKL8"/>
<feature type="transmembrane region" description="Helical" evidence="1">
    <location>
        <begin position="20"/>
        <end position="39"/>
    </location>
</feature>
<gene>
    <name evidence="2" type="ORF">K7X08_014909</name>
</gene>